<name>A0AAE1HK38_9NEOP</name>
<feature type="domain" description="C2H2-type" evidence="1">
    <location>
        <begin position="3"/>
        <end position="25"/>
    </location>
</feature>
<feature type="domain" description="C2H2-type" evidence="1">
    <location>
        <begin position="73"/>
        <end position="99"/>
    </location>
</feature>
<feature type="domain" description="C2H2-type" evidence="1">
    <location>
        <begin position="106"/>
        <end position="131"/>
    </location>
</feature>
<reference evidence="2" key="2">
    <citation type="journal article" date="2023" name="BMC Genomics">
        <title>Pest status, molecular evolution, and epigenetic factors derived from the genome assembly of Frankliniella fusca, a thysanopteran phytovirus vector.</title>
        <authorList>
            <person name="Catto M.A."/>
            <person name="Labadie P.E."/>
            <person name="Jacobson A.L."/>
            <person name="Kennedy G.G."/>
            <person name="Srinivasan R."/>
            <person name="Hunt B.G."/>
        </authorList>
    </citation>
    <scope>NUCLEOTIDE SEQUENCE</scope>
    <source>
        <strain evidence="2">PL_HMW_Pooled</strain>
    </source>
</reference>
<evidence type="ECO:0000259" key="1">
    <source>
        <dbReference type="SMART" id="SM00355"/>
    </source>
</evidence>
<keyword evidence="3" id="KW-1185">Reference proteome</keyword>
<accession>A0AAE1HK38</accession>
<evidence type="ECO:0000313" key="3">
    <source>
        <dbReference type="Proteomes" id="UP001219518"/>
    </source>
</evidence>
<feature type="domain" description="C2H2-type" evidence="1">
    <location>
        <begin position="34"/>
        <end position="59"/>
    </location>
</feature>
<dbReference type="InterPro" id="IPR013087">
    <property type="entry name" value="Znf_C2H2_type"/>
</dbReference>
<proteinExistence type="predicted"/>
<dbReference type="Proteomes" id="UP001219518">
    <property type="component" value="Unassembled WGS sequence"/>
</dbReference>
<dbReference type="AlphaFoldDB" id="A0AAE1HK38"/>
<reference evidence="2" key="1">
    <citation type="submission" date="2021-07" db="EMBL/GenBank/DDBJ databases">
        <authorList>
            <person name="Catto M.A."/>
            <person name="Jacobson A."/>
            <person name="Kennedy G."/>
            <person name="Labadie P."/>
            <person name="Hunt B.G."/>
            <person name="Srinivasan R."/>
        </authorList>
    </citation>
    <scope>NUCLEOTIDE SEQUENCE</scope>
    <source>
        <strain evidence="2">PL_HMW_Pooled</strain>
        <tissue evidence="2">Head</tissue>
    </source>
</reference>
<sequence>MPYPCSFCSVVPQTPASSIRHQRSHAKNNRTFIFFCPMFDCDYQSSSYRSLDNHFSLRHREDRHIDPANAEELFCHGDPNNCFFSTTSLVLLVRHLQEHLDKGLSLVCPIEGCSHLCKTKVALKVHLPLYHQDWSAEGCPKQIYKNLPPFENEFQQNDFEEDWEENHAECETESCHEREDTNPFNEDLIFKSIGKFYLSLYAEKKLAQTTIQFICDSITFLTEVAHARIKTVLSRALEDLEVSERERNSICYDVLKADLLYSTHHKNSSGPSVTSHYLRKKSFEDHSGYFGPIELHLDDEDPESGKKLQYVPVKKSLSVLFSPPFCFEKALERAYAIDAGDEGIVSDYKDGYIFKSEDHPAKEIQLLFHQDAYNPVPNVLGKKKGYKALIVYFTIGNLKPHLMSKIVTKHLAMIIRESLFKEVGAEKCLEELITDLKALEDGIDFMGETIPVSVEFMLGDSLGQHLIGGFIECFSAEFMCRFCVVTRKDMKSDPLIIKEARTAEDFDQCALRASLTGKSCKGIKGPCEFNKLKYFHSSTHLVPCIAHDSFEGAFSWDLSGVIAHFVEKKWFSYRLLNKRIKAFKCVGVDSPNKPAFVNEDGEKLGGHAVQNWTLIRLFYFIIGDKIKDFEDEGWLLYLKLKELCEYICVPSFQKSVVPYIQDVLLPDYFSLRKSVLGHQAKYELKPKDH</sequence>
<dbReference type="Gene3D" id="3.30.160.60">
    <property type="entry name" value="Classic Zinc Finger"/>
    <property type="match status" value="1"/>
</dbReference>
<organism evidence="2 3">
    <name type="scientific">Frankliniella fusca</name>
    <dbReference type="NCBI Taxonomy" id="407009"/>
    <lineage>
        <taxon>Eukaryota</taxon>
        <taxon>Metazoa</taxon>
        <taxon>Ecdysozoa</taxon>
        <taxon>Arthropoda</taxon>
        <taxon>Hexapoda</taxon>
        <taxon>Insecta</taxon>
        <taxon>Pterygota</taxon>
        <taxon>Neoptera</taxon>
        <taxon>Paraneoptera</taxon>
        <taxon>Thysanoptera</taxon>
        <taxon>Terebrantia</taxon>
        <taxon>Thripoidea</taxon>
        <taxon>Thripidae</taxon>
        <taxon>Frankliniella</taxon>
    </lineage>
</organism>
<comment type="caution">
    <text evidence="2">The sequence shown here is derived from an EMBL/GenBank/DDBJ whole genome shotgun (WGS) entry which is preliminary data.</text>
</comment>
<evidence type="ECO:0000313" key="2">
    <source>
        <dbReference type="EMBL" id="KAK3922737.1"/>
    </source>
</evidence>
<dbReference type="EMBL" id="JAHWGI010001108">
    <property type="protein sequence ID" value="KAK3922737.1"/>
    <property type="molecule type" value="Genomic_DNA"/>
</dbReference>
<gene>
    <name evidence="2" type="ORF">KUF71_000139</name>
</gene>
<dbReference type="SMART" id="SM00355">
    <property type="entry name" value="ZnF_C2H2"/>
    <property type="match status" value="4"/>
</dbReference>
<protein>
    <submittedName>
        <fullName evidence="2">Zinc finger Y-chromosomal protein 1</fullName>
    </submittedName>
</protein>